<feature type="domain" description="Tyrosinase copper-binding" evidence="4">
    <location>
        <begin position="150"/>
        <end position="167"/>
    </location>
</feature>
<dbReference type="PROSITE" id="PS00497">
    <property type="entry name" value="TYROSINASE_1"/>
    <property type="match status" value="1"/>
</dbReference>
<evidence type="ECO:0000256" key="1">
    <source>
        <dbReference type="ARBA" id="ARBA00022723"/>
    </source>
</evidence>
<dbReference type="Gene3D" id="1.10.1280.10">
    <property type="entry name" value="Di-copper center containing domain from catechol oxidase"/>
    <property type="match status" value="1"/>
</dbReference>
<dbReference type="InterPro" id="IPR050316">
    <property type="entry name" value="Tyrosinase/Hemocyanin"/>
</dbReference>
<keyword evidence="3" id="KW-0732">Signal</keyword>
<gene>
    <name evidence="6" type="ORF">ACJMK2_022863</name>
</gene>
<evidence type="ECO:0000313" key="7">
    <source>
        <dbReference type="Proteomes" id="UP001634394"/>
    </source>
</evidence>
<dbReference type="GO" id="GO:0046872">
    <property type="term" value="F:metal ion binding"/>
    <property type="evidence" value="ECO:0007669"/>
    <property type="project" value="UniProtKB-KW"/>
</dbReference>
<keyword evidence="2" id="KW-0186">Copper</keyword>
<dbReference type="SUPFAM" id="SSF48056">
    <property type="entry name" value="Di-copper centre-containing domain"/>
    <property type="match status" value="1"/>
</dbReference>
<evidence type="ECO:0000256" key="2">
    <source>
        <dbReference type="ARBA" id="ARBA00023008"/>
    </source>
</evidence>
<feature type="domain" description="Tyrosinase copper-binding" evidence="5">
    <location>
        <begin position="289"/>
        <end position="300"/>
    </location>
</feature>
<keyword evidence="7" id="KW-1185">Reference proteome</keyword>
<evidence type="ECO:0000259" key="5">
    <source>
        <dbReference type="PROSITE" id="PS00498"/>
    </source>
</evidence>
<dbReference type="EMBL" id="JBJQND010000018">
    <property type="protein sequence ID" value="KAL3837511.1"/>
    <property type="molecule type" value="Genomic_DNA"/>
</dbReference>
<keyword evidence="1" id="KW-0479">Metal-binding</keyword>
<dbReference type="PANTHER" id="PTHR11474:SF126">
    <property type="entry name" value="TYROSINASE-LIKE PROTEIN TYR-1-RELATED"/>
    <property type="match status" value="1"/>
</dbReference>
<comment type="caution">
    <text evidence="6">The sequence shown here is derived from an EMBL/GenBank/DDBJ whole genome shotgun (WGS) entry which is preliminary data.</text>
</comment>
<accession>A0ABD3TLM7</accession>
<dbReference type="PANTHER" id="PTHR11474">
    <property type="entry name" value="TYROSINASE FAMILY MEMBER"/>
    <property type="match status" value="1"/>
</dbReference>
<reference evidence="6 7" key="1">
    <citation type="submission" date="2024-11" db="EMBL/GenBank/DDBJ databases">
        <title>Chromosome-level genome assembly of the freshwater bivalve Anodonta woodiana.</title>
        <authorList>
            <person name="Chen X."/>
        </authorList>
    </citation>
    <scope>NUCLEOTIDE SEQUENCE [LARGE SCALE GENOMIC DNA]</scope>
    <source>
        <strain evidence="6">MN2024</strain>
        <tissue evidence="6">Gills</tissue>
    </source>
</reference>
<protein>
    <recommendedName>
        <fullName evidence="4 5">Tyrosinase copper-binding domain-containing protein</fullName>
    </recommendedName>
</protein>
<dbReference type="AlphaFoldDB" id="A0ABD3TLM7"/>
<sequence length="626" mass="72337">MKSKWLCAALVALIGAVLVSGLIEEIPMPPEIQSCLKVFQNNTSVDDTVEDRIFFICLNGFLSRPKEKDPDDCDLSKYYWQYFEKLIQHSVKYVYGVPVPRSGFRIRQEYRQLSDQARNAFHKAVIELKKRGEYHLFACVHQGPVLESAHQGPNFLGWHRVYLAMYEEALRRIDPTVSLPYWDYTIDYKMPDPTKSVVWTPAFLGNGIGVVNKGPFANWTTNKGLLERNIGIDGVLTSESNVTNILSKCRTKDVTFPTGDNMFQIEFHHNQVHNWVGGAMSELETAAFDPVFFLHHANVDYIWQRFRDRQRKRYCSVDPMTDYPITDNTYHAPNRRMDRFPTFKNIDGYASYWEKYWYRYEPPATCTVVPDCGSPWLECQGGVCLPKCAEEYHLPGTRADTANMISRPGSVSLETNDNSPDKVITPIQNNFFINDQAGMKLWVFVPIKIIYVKPTDDRFPIYRVHKGQLDLIQDFYIYPELIINGHPKEYSNYKRNPFGAGKILLQSNYVGRYIEYAITDSRHQIGSYIVYIGVKNPETEITEAIISAHDRCGRMCQPQCLDHGSYTSRYLPCSGAIRISSAFKKIYGNTLWEAIMDVWNWWGRDPRHFTRKFDLVMVCNNDAECP</sequence>
<dbReference type="Pfam" id="PF00264">
    <property type="entry name" value="Tyrosinase"/>
    <property type="match status" value="1"/>
</dbReference>
<dbReference type="InterPro" id="IPR002227">
    <property type="entry name" value="Tyrosinase_Cu-bd"/>
</dbReference>
<organism evidence="6 7">
    <name type="scientific">Sinanodonta woodiana</name>
    <name type="common">Chinese pond mussel</name>
    <name type="synonym">Anodonta woodiana</name>
    <dbReference type="NCBI Taxonomy" id="1069815"/>
    <lineage>
        <taxon>Eukaryota</taxon>
        <taxon>Metazoa</taxon>
        <taxon>Spiralia</taxon>
        <taxon>Lophotrochozoa</taxon>
        <taxon>Mollusca</taxon>
        <taxon>Bivalvia</taxon>
        <taxon>Autobranchia</taxon>
        <taxon>Heteroconchia</taxon>
        <taxon>Palaeoheterodonta</taxon>
        <taxon>Unionida</taxon>
        <taxon>Unionoidea</taxon>
        <taxon>Unionidae</taxon>
        <taxon>Unioninae</taxon>
        <taxon>Sinanodonta</taxon>
    </lineage>
</organism>
<evidence type="ECO:0000256" key="3">
    <source>
        <dbReference type="SAM" id="SignalP"/>
    </source>
</evidence>
<feature type="signal peptide" evidence="3">
    <location>
        <begin position="1"/>
        <end position="21"/>
    </location>
</feature>
<name>A0ABD3TLM7_SINWO</name>
<proteinExistence type="predicted"/>
<dbReference type="Proteomes" id="UP001634394">
    <property type="component" value="Unassembled WGS sequence"/>
</dbReference>
<dbReference type="PROSITE" id="PS00498">
    <property type="entry name" value="TYROSINASE_2"/>
    <property type="match status" value="1"/>
</dbReference>
<dbReference type="PRINTS" id="PR00092">
    <property type="entry name" value="TYROSINASE"/>
</dbReference>
<feature type="chain" id="PRO_5044820820" description="Tyrosinase copper-binding domain-containing protein" evidence="3">
    <location>
        <begin position="22"/>
        <end position="626"/>
    </location>
</feature>
<evidence type="ECO:0000313" key="6">
    <source>
        <dbReference type="EMBL" id="KAL3837511.1"/>
    </source>
</evidence>
<dbReference type="InterPro" id="IPR008922">
    <property type="entry name" value="Di-copper_centre_dom_sf"/>
</dbReference>
<evidence type="ECO:0000259" key="4">
    <source>
        <dbReference type="PROSITE" id="PS00497"/>
    </source>
</evidence>